<dbReference type="EMBL" id="CP063169">
    <property type="protein sequence ID" value="QOR70663.1"/>
    <property type="molecule type" value="Genomic_DNA"/>
</dbReference>
<protein>
    <submittedName>
        <fullName evidence="1">Uncharacterized protein</fullName>
    </submittedName>
</protein>
<accession>A0A7M1SVL0</accession>
<evidence type="ECO:0000313" key="1">
    <source>
        <dbReference type="EMBL" id="QOR70663.1"/>
    </source>
</evidence>
<reference evidence="1 2" key="1">
    <citation type="submission" date="2020-10" db="EMBL/GenBank/DDBJ databases">
        <title>Haloactinobacterium sp. RN3S43, a bacterium isolated from saline soil.</title>
        <authorList>
            <person name="Sun J.-Q."/>
        </authorList>
    </citation>
    <scope>NUCLEOTIDE SEQUENCE [LARGE SCALE GENOMIC DNA]</scope>
    <source>
        <strain evidence="1 2">RN3S43</strain>
    </source>
</reference>
<organism evidence="1 2">
    <name type="scientific">Ruania alkalisoli</name>
    <dbReference type="NCBI Taxonomy" id="2779775"/>
    <lineage>
        <taxon>Bacteria</taxon>
        <taxon>Bacillati</taxon>
        <taxon>Actinomycetota</taxon>
        <taxon>Actinomycetes</taxon>
        <taxon>Micrococcales</taxon>
        <taxon>Ruaniaceae</taxon>
        <taxon>Ruania</taxon>
    </lineage>
</organism>
<dbReference type="PROSITE" id="PS51318">
    <property type="entry name" value="TAT"/>
    <property type="match status" value="1"/>
</dbReference>
<dbReference type="KEGG" id="halt:IM660_19150"/>
<dbReference type="InterPro" id="IPR006311">
    <property type="entry name" value="TAT_signal"/>
</dbReference>
<dbReference type="AlphaFoldDB" id="A0A7M1SVL0"/>
<dbReference type="Proteomes" id="UP000593758">
    <property type="component" value="Chromosome"/>
</dbReference>
<dbReference type="RefSeq" id="WP_193497338.1">
    <property type="nucleotide sequence ID" value="NZ_CP063169.1"/>
</dbReference>
<name>A0A7M1SVL0_9MICO</name>
<keyword evidence="2" id="KW-1185">Reference proteome</keyword>
<gene>
    <name evidence="1" type="ORF">IM660_19150</name>
</gene>
<proteinExistence type="predicted"/>
<sequence>MNTHALSRRQVIATAGATIGAAAVGMATASPSVATSARAASQTDSVPEFWYQDNNLGQGGGVPPDFRARYDDLAAWDKARDRMHTFSIGQNALIKQGLRDDPTLLASMAAAHADQHFAYNVTQATTWWWGYYRQTGEIPPGRPNFTRTINELRDLVSAGFNLTDIMLQSVLSKPGPGRFLGYSMERRIQDVVEFNDQVRGEFPGVRIGLITPLTNPEIHPPWRETWAWVQSELRSAGHELDFIHFDKPFEHPRLELESPSGVMTWEKMIEVEQYAKSLGITYGIQCTDGRAGRVSNNEFRRLVLEGIATYVDHGGAADRYILWPFHPYPDHSTPDDLGPLPPEGASQMRVFREIAAGAAAQHAPRANQTQ</sequence>
<evidence type="ECO:0000313" key="2">
    <source>
        <dbReference type="Proteomes" id="UP000593758"/>
    </source>
</evidence>